<feature type="transmembrane region" description="Helical" evidence="1">
    <location>
        <begin position="68"/>
        <end position="85"/>
    </location>
</feature>
<proteinExistence type="predicted"/>
<keyword evidence="3" id="KW-1185">Reference proteome</keyword>
<accession>A0A2S8SNY7</accession>
<evidence type="ECO:0000313" key="2">
    <source>
        <dbReference type="EMBL" id="PQV62512.1"/>
    </source>
</evidence>
<keyword evidence="1" id="KW-0472">Membrane</keyword>
<feature type="transmembrane region" description="Helical" evidence="1">
    <location>
        <begin position="38"/>
        <end position="56"/>
    </location>
</feature>
<dbReference type="EMBL" id="NIGF01000031">
    <property type="protein sequence ID" value="PQV62512.1"/>
    <property type="molecule type" value="Genomic_DNA"/>
</dbReference>
<dbReference type="AlphaFoldDB" id="A0A2S8SNY7"/>
<comment type="caution">
    <text evidence="2">The sequence shown here is derived from an EMBL/GenBank/DDBJ whole genome shotgun (WGS) entry which is preliminary data.</text>
</comment>
<gene>
    <name evidence="2" type="ORF">B1R32_13125</name>
</gene>
<feature type="transmembrane region" description="Helical" evidence="1">
    <location>
        <begin position="91"/>
        <end position="114"/>
    </location>
</feature>
<organism evidence="2 3">
    <name type="scientific">Abditibacterium utsteinense</name>
    <dbReference type="NCBI Taxonomy" id="1960156"/>
    <lineage>
        <taxon>Bacteria</taxon>
        <taxon>Pseudomonadati</taxon>
        <taxon>Abditibacteriota</taxon>
        <taxon>Abditibacteriia</taxon>
        <taxon>Abditibacteriales</taxon>
        <taxon>Abditibacteriaceae</taxon>
        <taxon>Abditibacterium</taxon>
    </lineage>
</organism>
<dbReference type="RefSeq" id="WP_106381349.1">
    <property type="nucleotide sequence ID" value="NZ_NIGF01000031.1"/>
</dbReference>
<sequence>MNTIAKFSYSVFISFVTGLFVAWPIAHQWASVLPWQRFNNIGLFFGISAVLSVVSLKVLGRVFASYDSIRAICLMLGAALCFSLVRQEVTLLVWPALWALPGTFLGSALGKFWVKRPTVSVTEAVPTREVELQSS</sequence>
<evidence type="ECO:0000256" key="1">
    <source>
        <dbReference type="SAM" id="Phobius"/>
    </source>
</evidence>
<dbReference type="Proteomes" id="UP000237684">
    <property type="component" value="Unassembled WGS sequence"/>
</dbReference>
<protein>
    <submittedName>
        <fullName evidence="2">Uncharacterized protein</fullName>
    </submittedName>
</protein>
<evidence type="ECO:0000313" key="3">
    <source>
        <dbReference type="Proteomes" id="UP000237684"/>
    </source>
</evidence>
<reference evidence="2 3" key="1">
    <citation type="journal article" date="2018" name="Syst. Appl. Microbiol.">
        <title>Abditibacterium utsteinense sp. nov., the first cultivated member of candidate phylum FBP, isolated from ice-free Antarctic soil samples.</title>
        <authorList>
            <person name="Tahon G."/>
            <person name="Tytgat B."/>
            <person name="Lebbe L."/>
            <person name="Carlier A."/>
            <person name="Willems A."/>
        </authorList>
    </citation>
    <scope>NUCLEOTIDE SEQUENCE [LARGE SCALE GENOMIC DNA]</scope>
    <source>
        <strain evidence="2 3">LMG 29911</strain>
    </source>
</reference>
<feature type="transmembrane region" description="Helical" evidence="1">
    <location>
        <begin position="7"/>
        <end position="26"/>
    </location>
</feature>
<name>A0A2S8SNY7_9BACT</name>
<keyword evidence="1" id="KW-1133">Transmembrane helix</keyword>
<dbReference type="InParanoid" id="A0A2S8SNY7"/>
<keyword evidence="1" id="KW-0812">Transmembrane</keyword>